<feature type="compositionally biased region" description="Basic and acidic residues" evidence="1">
    <location>
        <begin position="1"/>
        <end position="10"/>
    </location>
</feature>
<organism evidence="3 4">
    <name type="scientific">Eimeria brunetti</name>
    <dbReference type="NCBI Taxonomy" id="51314"/>
    <lineage>
        <taxon>Eukaryota</taxon>
        <taxon>Sar</taxon>
        <taxon>Alveolata</taxon>
        <taxon>Apicomplexa</taxon>
        <taxon>Conoidasida</taxon>
        <taxon>Coccidia</taxon>
        <taxon>Eucoccidiorida</taxon>
        <taxon>Eimeriorina</taxon>
        <taxon>Eimeriidae</taxon>
        <taxon>Eimeria</taxon>
    </lineage>
</organism>
<dbReference type="AlphaFoldDB" id="U6LHF8"/>
<gene>
    <name evidence="3" type="ORF">EBH_0015160</name>
</gene>
<dbReference type="InterPro" id="IPR033646">
    <property type="entry name" value="CLU-central"/>
</dbReference>
<evidence type="ECO:0000313" key="3">
    <source>
        <dbReference type="EMBL" id="CDJ47230.1"/>
    </source>
</evidence>
<dbReference type="VEuPathDB" id="ToxoDB:EBH_0015160"/>
<name>U6LHF8_9EIME</name>
<proteinExistence type="predicted"/>
<sequence>MYADHAEDRGPQPAQDAQEGGSKATTEIHQDDKGTPWQDLQGPDDSESVVSELIFRLKESISEQAGSWWRASMAKVAKRPLLASYETAPEEVFESTHEIQDELVPGPNENSVLSSNWHDRLQWAFQRVLTLRESQDSRSASQLRRRLFERELALNHEIGSFAAAARAAAVVLLHSLTLEERDGSREKFKPANQERQQRTGPAQCFIRIRREEYPTLWRVYQPKFPDDEVYVFDSLVLTVIVGNTRANIKPHFAKEVYQNDVKGRQAVADAVYATAFARRTETDLRLRSRFQLQRSHQRDRQQVDTAWNLHDPNKFERAKLGLPIACLVDYAGFAVLVEPLLPLSPAPVNVLEELVADIRRCLPDFVQQCGNIGSPLGCFDALDKVDRATYHKFKNIAGFLNLADYPFPRGASDFDMALPPAALWRSQVDHFCIFRNLHETLPPKCANGRVLPEQRFRQTFLSRVFDVALPCTSREQHRATEIRASKFVQQHTTLRGTLEALSVAARSLELAIKQDVVPAINALQKNFLDSHDVAHTLHTHGINIRNMAQLLKHGPASPFKDAIIREVVARSAKHLFRLQVEKLAEGGMIDSSHMEEIQRYKVDLTEMASPESVCTYSLFKAMEYNLNADNDNDGEDRGTQLRSTKRHMRHFENADASTDKDETAKLRVPGTAEKLQMFAELREVRGFYPRIHLVAPETVALMQAATAATVAGASSTSLDVLLDNMKAGTGYPCHPYCLAVDEDEALHETAYIMLQHNEVRAAGSIADFIYSKIPDGLSLQSEALLIDMQCTTRGNEPQDALLCYRNLKPVLVAMEGKMSLRLLLADLLLASFAFKNNRFNSAILHAFRVHKISTVVSECTRPDCVKGSTVVLSIMNQSGEYESRAAKPRDPHESILVSCSFCKVGKERQRMGRLENASAEAQAMLAGLESQLGTNHEATMSALYLAAEVKMRLGCLSLQNPPLKICGPGELAGEAAITGAPSELQEPLLWKPLGAEDFEIYEELFRDQGMIQARADAEQLFLALFRRLLFREDNVLVEVYKPPGLDRRQRQRQIFSTLKQILKLKLCSVPISVLRLLAHRIYVACVAQGCSEGLRPFGLMEHEQAEGSDGDDAKGVNSNSEYARDIGGSIGTLDYMSGE</sequence>
<reference evidence="3" key="1">
    <citation type="submission" date="2013-10" db="EMBL/GenBank/DDBJ databases">
        <title>Genomic analysis of the causative agents of coccidiosis in chickens.</title>
        <authorList>
            <person name="Reid A.J."/>
            <person name="Blake D."/>
            <person name="Billington K."/>
            <person name="Browne H."/>
            <person name="Dunn M."/>
            <person name="Hung S."/>
            <person name="Kawahara F."/>
            <person name="Miranda-Saavedra D."/>
            <person name="Mourier T."/>
            <person name="Nagra H."/>
            <person name="Otto T.D."/>
            <person name="Rawlings N."/>
            <person name="Sanchez A."/>
            <person name="Sanders M."/>
            <person name="Subramaniam C."/>
            <person name="Tay Y."/>
            <person name="Dear P."/>
            <person name="Doerig C."/>
            <person name="Gruber A."/>
            <person name="Parkinson J."/>
            <person name="Shirley M."/>
            <person name="Wan K.L."/>
            <person name="Berriman M."/>
            <person name="Tomley F."/>
            <person name="Pain A."/>
        </authorList>
    </citation>
    <scope>NUCLEOTIDE SEQUENCE [LARGE SCALE GENOMIC DNA]</scope>
    <source>
        <strain evidence="3">Houghton</strain>
    </source>
</reference>
<keyword evidence="4" id="KW-1185">Reference proteome</keyword>
<evidence type="ECO:0000259" key="2">
    <source>
        <dbReference type="PROSITE" id="PS51823"/>
    </source>
</evidence>
<dbReference type="PROSITE" id="PS51823">
    <property type="entry name" value="CLU"/>
    <property type="match status" value="1"/>
</dbReference>
<dbReference type="Proteomes" id="UP000030750">
    <property type="component" value="Unassembled WGS sequence"/>
</dbReference>
<dbReference type="EMBL" id="HG710656">
    <property type="protein sequence ID" value="CDJ47230.1"/>
    <property type="molecule type" value="Genomic_DNA"/>
</dbReference>
<dbReference type="InterPro" id="IPR025697">
    <property type="entry name" value="CLU_dom"/>
</dbReference>
<feature type="region of interest" description="Disordered" evidence="1">
    <location>
        <begin position="1"/>
        <end position="45"/>
    </location>
</feature>
<feature type="domain" description="Clu" evidence="2">
    <location>
        <begin position="94"/>
        <end position="448"/>
    </location>
</feature>
<protein>
    <recommendedName>
        <fullName evidence="2">Clu domain-containing protein</fullName>
    </recommendedName>
</protein>
<reference evidence="3" key="2">
    <citation type="submission" date="2013-10" db="EMBL/GenBank/DDBJ databases">
        <authorList>
            <person name="Aslett M."/>
        </authorList>
    </citation>
    <scope>NUCLEOTIDE SEQUENCE [LARGE SCALE GENOMIC DNA]</scope>
    <source>
        <strain evidence="3">Houghton</strain>
    </source>
</reference>
<evidence type="ECO:0000256" key="1">
    <source>
        <dbReference type="SAM" id="MobiDB-lite"/>
    </source>
</evidence>
<dbReference type="Pfam" id="PF12807">
    <property type="entry name" value="eIF3_p135"/>
    <property type="match status" value="1"/>
</dbReference>
<evidence type="ECO:0000313" key="4">
    <source>
        <dbReference type="Proteomes" id="UP000030750"/>
    </source>
</evidence>
<accession>U6LHF8</accession>
<dbReference type="OrthoDB" id="626167at2759"/>